<evidence type="ECO:0008006" key="3">
    <source>
        <dbReference type="Google" id="ProtNLM"/>
    </source>
</evidence>
<dbReference type="InterPro" id="IPR040983">
    <property type="entry name" value="Bact_RF_family5"/>
</dbReference>
<proteinExistence type="predicted"/>
<protein>
    <recommendedName>
        <fullName evidence="3">Antiporter</fullName>
    </recommendedName>
</protein>
<name>A0A1S2LR04_9BACI</name>
<sequence>MALSNVVKELKSFEQEKGKKVLTLYLNTDRSECQNGSWKIRLKNGLKKLESYIEVGGNEKELKRYKALKKKVEKTIQNSVTNLQKSIVIFASCDAKLYSVHFLQLPVETEFFWEDKPELHQIEQIQDQYPSSGVIIANDDELILMHSSLGELEEVARFTFEAYTDDWRSFDGLAATERMPSSANHKDHFQERYSANQQRWLRTLLPEIEEVSKQLHWKYVNVIGQAEYLPDLENYLKIKIKNVLRKTFSSKEQNDLILKEVVAV</sequence>
<comment type="caution">
    <text evidence="1">The sequence shown here is derived from an EMBL/GenBank/DDBJ whole genome shotgun (WGS) entry which is preliminary data.</text>
</comment>
<dbReference type="OrthoDB" id="5241360at2"/>
<organism evidence="1 2">
    <name type="scientific">Anaerobacillus arseniciselenatis</name>
    <dbReference type="NCBI Taxonomy" id="85682"/>
    <lineage>
        <taxon>Bacteria</taxon>
        <taxon>Bacillati</taxon>
        <taxon>Bacillota</taxon>
        <taxon>Bacilli</taxon>
        <taxon>Bacillales</taxon>
        <taxon>Bacillaceae</taxon>
        <taxon>Anaerobacillus</taxon>
    </lineage>
</organism>
<dbReference type="Proteomes" id="UP000180098">
    <property type="component" value="Unassembled WGS sequence"/>
</dbReference>
<reference evidence="1 2" key="1">
    <citation type="submission" date="2016-10" db="EMBL/GenBank/DDBJ databases">
        <title>Draft genome sequences of four alkaliphilic bacteria belonging to the Anaerobacillus genus.</title>
        <authorList>
            <person name="Bassil N.M."/>
            <person name="Lloyd J.R."/>
        </authorList>
    </citation>
    <scope>NUCLEOTIDE SEQUENCE [LARGE SCALE GENOMIC DNA]</scope>
    <source>
        <strain evidence="1 2">DSM 15340</strain>
    </source>
</reference>
<dbReference type="Pfam" id="PF18846">
    <property type="entry name" value="baeRF_family5"/>
    <property type="match status" value="1"/>
</dbReference>
<evidence type="ECO:0000313" key="2">
    <source>
        <dbReference type="Proteomes" id="UP000180098"/>
    </source>
</evidence>
<dbReference type="AlphaFoldDB" id="A0A1S2LR04"/>
<dbReference type="EMBL" id="MLQQ01000010">
    <property type="protein sequence ID" value="OIJ14117.1"/>
    <property type="molecule type" value="Genomic_DNA"/>
</dbReference>
<keyword evidence="2" id="KW-1185">Reference proteome</keyword>
<dbReference type="RefSeq" id="WP_071312812.1">
    <property type="nucleotide sequence ID" value="NZ_MLQQ01000010.1"/>
</dbReference>
<evidence type="ECO:0000313" key="1">
    <source>
        <dbReference type="EMBL" id="OIJ14117.1"/>
    </source>
</evidence>
<gene>
    <name evidence="1" type="ORF">BKP35_07920</name>
</gene>
<accession>A0A1S2LR04</accession>